<feature type="transmembrane region" description="Helical" evidence="9">
    <location>
        <begin position="40"/>
        <end position="56"/>
    </location>
</feature>
<proteinExistence type="predicted"/>
<feature type="transmembrane region" description="Helical" evidence="9">
    <location>
        <begin position="140"/>
        <end position="161"/>
    </location>
</feature>
<dbReference type="CDD" id="cd00082">
    <property type="entry name" value="HisKA"/>
    <property type="match status" value="1"/>
</dbReference>
<dbReference type="Gene3D" id="3.30.565.10">
    <property type="entry name" value="Histidine kinase-like ATPase, C-terminal domain"/>
    <property type="match status" value="1"/>
</dbReference>
<name>A0ABU9LGD8_9BACL</name>
<dbReference type="PROSITE" id="PS50112">
    <property type="entry name" value="PAS"/>
    <property type="match status" value="1"/>
</dbReference>
<dbReference type="InterPro" id="IPR035965">
    <property type="entry name" value="PAS-like_dom_sf"/>
</dbReference>
<reference evidence="13 14" key="1">
    <citation type="submission" date="2024-04" db="EMBL/GenBank/DDBJ databases">
        <authorList>
            <person name="Wu Y.S."/>
            <person name="Zhang L."/>
        </authorList>
    </citation>
    <scope>NUCLEOTIDE SEQUENCE [LARGE SCALE GENOMIC DNA]</scope>
    <source>
        <strain evidence="13 14">KG-01</strain>
    </source>
</reference>
<dbReference type="SUPFAM" id="SSF47384">
    <property type="entry name" value="Homodimeric domain of signal transducing histidine kinase"/>
    <property type="match status" value="1"/>
</dbReference>
<comment type="caution">
    <text evidence="13">The sequence shown here is derived from an EMBL/GenBank/DDBJ whole genome shotgun (WGS) entry which is preliminary data.</text>
</comment>
<evidence type="ECO:0000256" key="9">
    <source>
        <dbReference type="SAM" id="Phobius"/>
    </source>
</evidence>
<dbReference type="Pfam" id="PF02518">
    <property type="entry name" value="HATPase_c"/>
    <property type="match status" value="1"/>
</dbReference>
<evidence type="ECO:0000259" key="12">
    <source>
        <dbReference type="PROSITE" id="PS50113"/>
    </source>
</evidence>
<dbReference type="InterPro" id="IPR000700">
    <property type="entry name" value="PAS-assoc_C"/>
</dbReference>
<dbReference type="InterPro" id="IPR036890">
    <property type="entry name" value="HATPase_C_sf"/>
</dbReference>
<keyword evidence="4" id="KW-0808">Transferase</keyword>
<dbReference type="EC" id="2.7.13.3" evidence="2"/>
<feature type="domain" description="PAC" evidence="12">
    <location>
        <begin position="254"/>
        <end position="306"/>
    </location>
</feature>
<dbReference type="NCBIfam" id="TIGR00229">
    <property type="entry name" value="sensory_box"/>
    <property type="match status" value="1"/>
</dbReference>
<dbReference type="InterPro" id="IPR036097">
    <property type="entry name" value="HisK_dim/P_sf"/>
</dbReference>
<dbReference type="SUPFAM" id="SSF55785">
    <property type="entry name" value="PYP-like sensor domain (PAS domain)"/>
    <property type="match status" value="1"/>
</dbReference>
<dbReference type="SMART" id="SM00388">
    <property type="entry name" value="HisKA"/>
    <property type="match status" value="1"/>
</dbReference>
<feature type="transmembrane region" description="Helical" evidence="9">
    <location>
        <begin position="12"/>
        <end position="34"/>
    </location>
</feature>
<feature type="transmembrane region" description="Helical" evidence="9">
    <location>
        <begin position="63"/>
        <end position="80"/>
    </location>
</feature>
<dbReference type="SUPFAM" id="SSF55874">
    <property type="entry name" value="ATPase domain of HSP90 chaperone/DNA topoisomerase II/histidine kinase"/>
    <property type="match status" value="1"/>
</dbReference>
<dbReference type="InterPro" id="IPR005467">
    <property type="entry name" value="His_kinase_dom"/>
</dbReference>
<evidence type="ECO:0000256" key="1">
    <source>
        <dbReference type="ARBA" id="ARBA00000085"/>
    </source>
</evidence>
<dbReference type="Proteomes" id="UP001398420">
    <property type="component" value="Unassembled WGS sequence"/>
</dbReference>
<comment type="catalytic activity">
    <reaction evidence="1">
        <text>ATP + protein L-histidine = ADP + protein N-phospho-L-histidine.</text>
        <dbReference type="EC" id="2.7.13.3"/>
    </reaction>
</comment>
<dbReference type="InterPro" id="IPR004358">
    <property type="entry name" value="Sig_transdc_His_kin-like_C"/>
</dbReference>
<dbReference type="InterPro" id="IPR003594">
    <property type="entry name" value="HATPase_dom"/>
</dbReference>
<evidence type="ECO:0000259" key="10">
    <source>
        <dbReference type="PROSITE" id="PS50109"/>
    </source>
</evidence>
<dbReference type="PANTHER" id="PTHR43065">
    <property type="entry name" value="SENSOR HISTIDINE KINASE"/>
    <property type="match status" value="1"/>
</dbReference>
<dbReference type="Gene3D" id="1.10.287.130">
    <property type="match status" value="1"/>
</dbReference>
<dbReference type="Pfam" id="PF00512">
    <property type="entry name" value="HisKA"/>
    <property type="match status" value="1"/>
</dbReference>
<dbReference type="PROSITE" id="PS50113">
    <property type="entry name" value="PAC"/>
    <property type="match status" value="1"/>
</dbReference>
<dbReference type="Pfam" id="PF08448">
    <property type="entry name" value="PAS_4"/>
    <property type="match status" value="1"/>
</dbReference>
<dbReference type="InterPro" id="IPR013656">
    <property type="entry name" value="PAS_4"/>
</dbReference>
<accession>A0ABU9LGD8</accession>
<protein>
    <recommendedName>
        <fullName evidence="2">histidine kinase</fullName>
        <ecNumber evidence="2">2.7.13.3</ecNumber>
    </recommendedName>
</protein>
<keyword evidence="14" id="KW-1185">Reference proteome</keyword>
<dbReference type="SMART" id="SM00387">
    <property type="entry name" value="HATPase_c"/>
    <property type="match status" value="1"/>
</dbReference>
<sequence length="530" mass="60172">MKHTTSSLRKRNKIVLFIIMTSIFLYTVLMATGFAKGLHSFPWLSLMLCATAYLLYQLRVNDLVVCGFIVMTINVLLVHTIYESQNIYSCILPVLGLFIVSIYQSAYLNAAIMVVFAAEIGWLIYAQYPTLMETFGQTNLVVLLIILAFLCATSLIQGYYFSISYRNIETKNDQIEQEFLSKEGYLKLFFENAKDSMAVFDLNNDVIAVNPAFEKLYGWDMNECIGKQLPMVPTGQFEESRDRMARMLNGESFDLLETVDMRRDGTLFDAEVTLSPIFNHDGEIIATSVITRDISYRKEAERLLVQSEKLNFAQGMAATVAHEIRNPLTVISGFTQMMQQDKDSPHAYFYGLIDEEIKRIDLIINEFLILAREKTDTEKEVFDVQEILRAMLLFFKPNMHANEIDLESHLNDQPAVIHGYPNKLRQVFINIFKNALEAIGTNGNIIVSSSIIEEQSVQLVISDSGCGMSKETVEKMFEPFFTTKDQGNGIGMMVTYDIIQEHKGKIHVTSEPDFGTTITITLPLAQQNEV</sequence>
<dbReference type="InterPro" id="IPR000014">
    <property type="entry name" value="PAS"/>
</dbReference>
<evidence type="ECO:0000256" key="6">
    <source>
        <dbReference type="ARBA" id="ARBA00022777"/>
    </source>
</evidence>
<keyword evidence="9" id="KW-0472">Membrane</keyword>
<evidence type="ECO:0000256" key="4">
    <source>
        <dbReference type="ARBA" id="ARBA00022679"/>
    </source>
</evidence>
<keyword evidence="9" id="KW-1133">Transmembrane helix</keyword>
<evidence type="ECO:0000313" key="14">
    <source>
        <dbReference type="Proteomes" id="UP001398420"/>
    </source>
</evidence>
<dbReference type="PRINTS" id="PR00344">
    <property type="entry name" value="BCTRLSENSOR"/>
</dbReference>
<keyword evidence="6" id="KW-0418">Kinase</keyword>
<feature type="domain" description="Histidine kinase" evidence="10">
    <location>
        <begin position="319"/>
        <end position="526"/>
    </location>
</feature>
<evidence type="ECO:0000256" key="7">
    <source>
        <dbReference type="ARBA" id="ARBA00022840"/>
    </source>
</evidence>
<keyword evidence="5" id="KW-0547">Nucleotide-binding</keyword>
<evidence type="ECO:0000256" key="2">
    <source>
        <dbReference type="ARBA" id="ARBA00012438"/>
    </source>
</evidence>
<gene>
    <name evidence="13" type="ORF">AAF454_00375</name>
</gene>
<evidence type="ECO:0000259" key="11">
    <source>
        <dbReference type="PROSITE" id="PS50112"/>
    </source>
</evidence>
<dbReference type="Gene3D" id="3.30.450.20">
    <property type="entry name" value="PAS domain"/>
    <property type="match status" value="1"/>
</dbReference>
<dbReference type="PANTHER" id="PTHR43065:SF10">
    <property type="entry name" value="PEROXIDE STRESS-ACTIVATED HISTIDINE KINASE MAK3"/>
    <property type="match status" value="1"/>
</dbReference>
<evidence type="ECO:0000256" key="8">
    <source>
        <dbReference type="ARBA" id="ARBA00023012"/>
    </source>
</evidence>
<dbReference type="SMART" id="SM00091">
    <property type="entry name" value="PAS"/>
    <property type="match status" value="1"/>
</dbReference>
<dbReference type="PROSITE" id="PS50109">
    <property type="entry name" value="HIS_KIN"/>
    <property type="match status" value="1"/>
</dbReference>
<organism evidence="13 14">
    <name type="scientific">Kurthia gibsonii</name>
    <dbReference type="NCBI Taxonomy" id="33946"/>
    <lineage>
        <taxon>Bacteria</taxon>
        <taxon>Bacillati</taxon>
        <taxon>Bacillota</taxon>
        <taxon>Bacilli</taxon>
        <taxon>Bacillales</taxon>
        <taxon>Caryophanaceae</taxon>
        <taxon>Kurthia</taxon>
    </lineage>
</organism>
<feature type="transmembrane region" description="Helical" evidence="9">
    <location>
        <begin position="110"/>
        <end position="128"/>
    </location>
</feature>
<dbReference type="EMBL" id="JBCEWA010000001">
    <property type="protein sequence ID" value="MEL5986870.1"/>
    <property type="molecule type" value="Genomic_DNA"/>
</dbReference>
<dbReference type="CDD" id="cd00130">
    <property type="entry name" value="PAS"/>
    <property type="match status" value="1"/>
</dbReference>
<evidence type="ECO:0000256" key="3">
    <source>
        <dbReference type="ARBA" id="ARBA00022553"/>
    </source>
</evidence>
<keyword evidence="9" id="KW-0812">Transmembrane</keyword>
<feature type="domain" description="PAS" evidence="11">
    <location>
        <begin position="182"/>
        <end position="251"/>
    </location>
</feature>
<dbReference type="GO" id="GO:0005524">
    <property type="term" value="F:ATP binding"/>
    <property type="evidence" value="ECO:0007669"/>
    <property type="project" value="UniProtKB-KW"/>
</dbReference>
<keyword evidence="3" id="KW-0597">Phosphoprotein</keyword>
<dbReference type="InterPro" id="IPR003661">
    <property type="entry name" value="HisK_dim/P_dom"/>
</dbReference>
<evidence type="ECO:0000256" key="5">
    <source>
        <dbReference type="ARBA" id="ARBA00022741"/>
    </source>
</evidence>
<dbReference type="RefSeq" id="WP_342302556.1">
    <property type="nucleotide sequence ID" value="NZ_JBCEWA010000001.1"/>
</dbReference>
<keyword evidence="8" id="KW-0902">Two-component regulatory system</keyword>
<keyword evidence="7 13" id="KW-0067">ATP-binding</keyword>
<evidence type="ECO:0000313" key="13">
    <source>
        <dbReference type="EMBL" id="MEL5986870.1"/>
    </source>
</evidence>